<organism evidence="4 5">
    <name type="scientific">Myxococcus fulvus (strain ATCC BAA-855 / HW-1)</name>
    <dbReference type="NCBI Taxonomy" id="483219"/>
    <lineage>
        <taxon>Bacteria</taxon>
        <taxon>Pseudomonadati</taxon>
        <taxon>Myxococcota</taxon>
        <taxon>Myxococcia</taxon>
        <taxon>Myxococcales</taxon>
        <taxon>Cystobacterineae</taxon>
        <taxon>Myxococcaceae</taxon>
        <taxon>Myxococcus</taxon>
    </lineage>
</organism>
<dbReference type="eggNOG" id="COG3316">
    <property type="taxonomic scope" value="Bacteria"/>
</dbReference>
<dbReference type="STRING" id="483219.LILAB_17260"/>
<feature type="domain" description="Transposase IS66 central" evidence="2">
    <location>
        <begin position="332"/>
        <end position="534"/>
    </location>
</feature>
<dbReference type="Proteomes" id="UP000000488">
    <property type="component" value="Chromosome"/>
</dbReference>
<evidence type="ECO:0000313" key="5">
    <source>
        <dbReference type="Proteomes" id="UP000000488"/>
    </source>
</evidence>
<dbReference type="HOGENOM" id="CLU_429504_0_0_7"/>
<feature type="domain" description="DUF6444" evidence="3">
    <location>
        <begin position="167"/>
        <end position="249"/>
    </location>
</feature>
<dbReference type="PANTHER" id="PTHR33678">
    <property type="entry name" value="BLL1576 PROTEIN"/>
    <property type="match status" value="1"/>
</dbReference>
<accession>F8CNX6</accession>
<feature type="compositionally biased region" description="Basic residues" evidence="1">
    <location>
        <begin position="626"/>
        <end position="637"/>
    </location>
</feature>
<name>F8CNX6_MYXFH</name>
<feature type="region of interest" description="Disordered" evidence="1">
    <location>
        <begin position="208"/>
        <end position="254"/>
    </location>
</feature>
<dbReference type="InterPro" id="IPR004291">
    <property type="entry name" value="Transposase_IS66_central"/>
</dbReference>
<feature type="domain" description="DUF6444" evidence="3">
    <location>
        <begin position="5"/>
        <end position="87"/>
    </location>
</feature>
<dbReference type="InterPro" id="IPR052344">
    <property type="entry name" value="Transposase-related"/>
</dbReference>
<dbReference type="InterPro" id="IPR045618">
    <property type="entry name" value="DUF6444"/>
</dbReference>
<protein>
    <submittedName>
        <fullName evidence="4">Transposase, is66 family protein</fullName>
    </submittedName>
</protein>
<sequence length="637" mass="69698">MAEFDPKDARIAELEAQVAARDAVIVELMAKVEALTARVAELEARLRQKSSNSTKPPSSDVPGTPRPPKKPTGRRPGGQPGHKKHERGLLPPEEVQHFVEWVPKECRGCGSRLAGRDCEPRRHQVVEVPPLSAIVTEYRSHALECGACGTVTRQPVPAAPPLVAEFDPKDARIAELEAQVAARDAVIVELMAKVEALTARVAELEARLRQKSSNSTKPPSSDVPGTPRPPKKPTGRRPGGQPGHKKHERGLLPPEEVQHFVEWVPKECRGCGSRLAGRDCEPRRHQVVEVPPLSAIVTEYRSHALECGACGTVTRQPVPAHASSAFGDRLSALASLLVGKYRLSKRLVKDALSDMLGVEVSVGSVSNLEGEMTDALAPATAEALAYVQAADKAHADETGWVEGRKEGRGHRAWLWVAATALVVVFQIARSRGGKVAKALLGEDFLGILTTDRWAGYDWYDKGLRQLCWSHITRDFQGFIDRGGEGCRIGERLMRERHRFFKWWHRVRDGTLAREDFEQRMKKVRRTVGRLLREAEVRAEKKYPLHEPRLEGMSRSAQGGAHGECGAVEEASGGVAHQWAERGGVLPWEGVHAQPAVPVVESTGEGGAWRRGGGGAAGEAGFVPSPRRSRTGCRTRRH</sequence>
<dbReference type="PANTHER" id="PTHR33678:SF1">
    <property type="entry name" value="BLL1576 PROTEIN"/>
    <property type="match status" value="1"/>
</dbReference>
<dbReference type="Pfam" id="PF03050">
    <property type="entry name" value="DDE_Tnp_IS66"/>
    <property type="match status" value="1"/>
</dbReference>
<feature type="region of interest" description="Disordered" evidence="1">
    <location>
        <begin position="602"/>
        <end position="637"/>
    </location>
</feature>
<dbReference type="NCBIfam" id="NF033517">
    <property type="entry name" value="transpos_IS66"/>
    <property type="match status" value="1"/>
</dbReference>
<dbReference type="eggNOG" id="COG3599">
    <property type="taxonomic scope" value="Bacteria"/>
</dbReference>
<dbReference type="EMBL" id="CP002830">
    <property type="protein sequence ID" value="AEI65355.1"/>
    <property type="molecule type" value="Genomic_DNA"/>
</dbReference>
<evidence type="ECO:0000259" key="2">
    <source>
        <dbReference type="Pfam" id="PF03050"/>
    </source>
</evidence>
<feature type="compositionally biased region" description="Gly residues" evidence="1">
    <location>
        <begin position="603"/>
        <end position="617"/>
    </location>
</feature>
<proteinExistence type="predicted"/>
<evidence type="ECO:0000259" key="3">
    <source>
        <dbReference type="Pfam" id="PF20042"/>
    </source>
</evidence>
<evidence type="ECO:0000313" key="4">
    <source>
        <dbReference type="EMBL" id="AEI65355.1"/>
    </source>
</evidence>
<gene>
    <name evidence="4" type="ordered locus">LILAB_17260</name>
</gene>
<evidence type="ECO:0000256" key="1">
    <source>
        <dbReference type="SAM" id="MobiDB-lite"/>
    </source>
</evidence>
<reference evidence="4 5" key="1">
    <citation type="journal article" date="2011" name="J. Bacteriol.">
        <title>Genome sequence of the halotolerant marine bacterium Myxococcus fulvus HW-1.</title>
        <authorList>
            <person name="Li Z.F."/>
            <person name="Li X."/>
            <person name="Liu H."/>
            <person name="Liu X."/>
            <person name="Han K."/>
            <person name="Wu Z.H."/>
            <person name="Hu W."/>
            <person name="Li F.F."/>
            <person name="Li Y.Z."/>
        </authorList>
    </citation>
    <scope>NUCLEOTIDE SEQUENCE [LARGE SCALE GENOMIC DNA]</scope>
    <source>
        <strain evidence="5">ATCC BAA-855 / HW-1</strain>
    </source>
</reference>
<dbReference type="AlphaFoldDB" id="F8CNX6"/>
<feature type="region of interest" description="Disordered" evidence="1">
    <location>
        <begin position="45"/>
        <end position="92"/>
    </location>
</feature>
<dbReference type="KEGG" id="mfu:LILAB_17260"/>
<dbReference type="Pfam" id="PF20042">
    <property type="entry name" value="DUF6444"/>
    <property type="match status" value="2"/>
</dbReference>